<evidence type="ECO:0000256" key="2">
    <source>
        <dbReference type="ARBA" id="ARBA00023002"/>
    </source>
</evidence>
<evidence type="ECO:0000313" key="4">
    <source>
        <dbReference type="Proteomes" id="UP001282474"/>
    </source>
</evidence>
<accession>A0ABU4MYX9</accession>
<dbReference type="PRINTS" id="PR00081">
    <property type="entry name" value="GDHRDH"/>
</dbReference>
<dbReference type="SUPFAM" id="SSF51735">
    <property type="entry name" value="NAD(P)-binding Rossmann-fold domains"/>
    <property type="match status" value="1"/>
</dbReference>
<dbReference type="PANTHER" id="PTHR43477">
    <property type="entry name" value="DIHYDROANTICAPSIN 7-DEHYDROGENASE"/>
    <property type="match status" value="1"/>
</dbReference>
<comment type="caution">
    <text evidence="3">The sequence shown here is derived from an EMBL/GenBank/DDBJ whole genome shotgun (WGS) entry which is preliminary data.</text>
</comment>
<name>A0ABU4MYX9_9ACTN</name>
<dbReference type="InterPro" id="IPR051122">
    <property type="entry name" value="SDR_DHRS6-like"/>
</dbReference>
<dbReference type="InterPro" id="IPR036291">
    <property type="entry name" value="NAD(P)-bd_dom_sf"/>
</dbReference>
<dbReference type="InterPro" id="IPR002347">
    <property type="entry name" value="SDR_fam"/>
</dbReference>
<evidence type="ECO:0000256" key="1">
    <source>
        <dbReference type="ARBA" id="ARBA00006484"/>
    </source>
</evidence>
<dbReference type="EMBL" id="JARAWJ010000030">
    <property type="protein sequence ID" value="MDX3041802.1"/>
    <property type="molecule type" value="Genomic_DNA"/>
</dbReference>
<protein>
    <submittedName>
        <fullName evidence="3">SDR family oxidoreductase</fullName>
    </submittedName>
</protein>
<dbReference type="RefSeq" id="WP_045558324.1">
    <property type="nucleotide sequence ID" value="NZ_JABXWF010000025.1"/>
</dbReference>
<keyword evidence="2" id="KW-0560">Oxidoreductase</keyword>
<proteinExistence type="inferred from homology"/>
<gene>
    <name evidence="3" type="ORF">PV383_32150</name>
</gene>
<dbReference type="Proteomes" id="UP001282474">
    <property type="component" value="Unassembled WGS sequence"/>
</dbReference>
<dbReference type="Gene3D" id="3.40.50.720">
    <property type="entry name" value="NAD(P)-binding Rossmann-like Domain"/>
    <property type="match status" value="1"/>
</dbReference>
<evidence type="ECO:0000313" key="3">
    <source>
        <dbReference type="EMBL" id="MDX3041802.1"/>
    </source>
</evidence>
<reference evidence="3 4" key="1">
    <citation type="journal article" date="2023" name="Microb. Genom.">
        <title>Mesoterricola silvestris gen. nov., sp. nov., Mesoterricola sediminis sp. nov., Geothrix oryzae sp. nov., Geothrix edaphica sp. nov., Geothrix rubra sp. nov., and Geothrix limicola sp. nov., six novel members of Acidobacteriota isolated from soils.</title>
        <authorList>
            <person name="Weisberg A.J."/>
            <person name="Pearce E."/>
            <person name="Kramer C.G."/>
            <person name="Chang J.H."/>
            <person name="Clarke C.R."/>
        </authorList>
    </citation>
    <scope>NUCLEOTIDE SEQUENCE [LARGE SCALE GENOMIC DNA]</scope>
    <source>
        <strain evidence="3 4">NE20-4-1</strain>
    </source>
</reference>
<organism evidence="3 4">
    <name type="scientific">Streptomyces caniscabiei</name>
    <dbReference type="NCBI Taxonomy" id="2746961"/>
    <lineage>
        <taxon>Bacteria</taxon>
        <taxon>Bacillati</taxon>
        <taxon>Actinomycetota</taxon>
        <taxon>Actinomycetes</taxon>
        <taxon>Kitasatosporales</taxon>
        <taxon>Streptomycetaceae</taxon>
        <taxon>Streptomyces</taxon>
    </lineage>
</organism>
<keyword evidence="4" id="KW-1185">Reference proteome</keyword>
<dbReference type="Pfam" id="PF13561">
    <property type="entry name" value="adh_short_C2"/>
    <property type="match status" value="1"/>
</dbReference>
<sequence>MALEGKRVVAIGGTMGIGLGVAEAASAAGASVVVASSRRASVDKALTALPAGTEGHTVDVSDEKDVARFFDEVGAFDHLVFTAGDRVGIQPLKDVAIAEAHQLFTVRFWGALAAAKHGVQHIREGGSMVFTTGTSGRRPYIPVGTAVGGPLYAGIEAMIRSLALELAPVRVNAVAAGVVRTPLTTEADPEGAERFFAQHGPKLPVGRVADPSDVAKAYVYLMSDGFCTGHVLVSDGGQLLI</sequence>
<dbReference type="PANTHER" id="PTHR43477:SF1">
    <property type="entry name" value="DIHYDROANTICAPSIN 7-DEHYDROGENASE"/>
    <property type="match status" value="1"/>
</dbReference>
<comment type="similarity">
    <text evidence="1">Belongs to the short-chain dehydrogenases/reductases (SDR) family.</text>
</comment>